<dbReference type="Gene3D" id="1.10.10.10">
    <property type="entry name" value="Winged helix-like DNA-binding domain superfamily/Winged helix DNA-binding domain"/>
    <property type="match status" value="1"/>
</dbReference>
<evidence type="ECO:0000259" key="5">
    <source>
        <dbReference type="PROSITE" id="PS50995"/>
    </source>
</evidence>
<dbReference type="SUPFAM" id="SSF46785">
    <property type="entry name" value="Winged helix' DNA-binding domain"/>
    <property type="match status" value="1"/>
</dbReference>
<keyword evidence="7" id="KW-1185">Reference proteome</keyword>
<dbReference type="Pfam" id="PF01047">
    <property type="entry name" value="MarR"/>
    <property type="match status" value="1"/>
</dbReference>
<dbReference type="InterPro" id="IPR023187">
    <property type="entry name" value="Tscrpt_reg_MarR-type_CS"/>
</dbReference>
<accession>A0ABS3WUT8</accession>
<evidence type="ECO:0000313" key="6">
    <source>
        <dbReference type="EMBL" id="MBO8186636.1"/>
    </source>
</evidence>
<dbReference type="PRINTS" id="PR00598">
    <property type="entry name" value="HTHMARR"/>
</dbReference>
<evidence type="ECO:0000256" key="3">
    <source>
        <dbReference type="ARBA" id="ARBA00023163"/>
    </source>
</evidence>
<dbReference type="PROSITE" id="PS50995">
    <property type="entry name" value="HTH_MARR_2"/>
    <property type="match status" value="1"/>
</dbReference>
<dbReference type="SMART" id="SM00347">
    <property type="entry name" value="HTH_MARR"/>
    <property type="match status" value="1"/>
</dbReference>
<dbReference type="InterPro" id="IPR036390">
    <property type="entry name" value="WH_DNA-bd_sf"/>
</dbReference>
<name>A0ABS3WUT8_9ACTN</name>
<dbReference type="InterPro" id="IPR036388">
    <property type="entry name" value="WH-like_DNA-bd_sf"/>
</dbReference>
<keyword evidence="2" id="KW-0238">DNA-binding</keyword>
<dbReference type="PROSITE" id="PS01117">
    <property type="entry name" value="HTH_MARR_1"/>
    <property type="match status" value="1"/>
</dbReference>
<sequence length="179" mass="19967">MSEQLPAPRFADGPLPGALDQLDDPPAEQHAEQRDEQQDTQQDKDAVNALRAAVMRLSRRLKHQRVDESLSPTEMSVLGTLARCGSATPSELARKEHVQPPSMTRIVAMLEAKGLVRLDAHPEDRRQKVVTQTEQAESMLAAAREKRNAWLTELVQELDEDEWATLRAAAPVLEKLAHL</sequence>
<evidence type="ECO:0000256" key="2">
    <source>
        <dbReference type="ARBA" id="ARBA00023125"/>
    </source>
</evidence>
<evidence type="ECO:0000256" key="4">
    <source>
        <dbReference type="SAM" id="MobiDB-lite"/>
    </source>
</evidence>
<gene>
    <name evidence="6" type="ORF">JW592_14375</name>
</gene>
<feature type="region of interest" description="Disordered" evidence="4">
    <location>
        <begin position="1"/>
        <end position="45"/>
    </location>
</feature>
<dbReference type="InterPro" id="IPR000835">
    <property type="entry name" value="HTH_MarR-typ"/>
</dbReference>
<evidence type="ECO:0000256" key="1">
    <source>
        <dbReference type="ARBA" id="ARBA00023015"/>
    </source>
</evidence>
<keyword evidence="1" id="KW-0805">Transcription regulation</keyword>
<reference evidence="6 7" key="1">
    <citation type="submission" date="2021-02" db="EMBL/GenBank/DDBJ databases">
        <title>Streptomyces spirodelae sp. nov., isolated from duckweed.</title>
        <authorList>
            <person name="Saimee Y."/>
            <person name="Duangmal K."/>
        </authorList>
    </citation>
    <scope>NUCLEOTIDE SEQUENCE [LARGE SCALE GENOMIC DNA]</scope>
    <source>
        <strain evidence="6 7">DW4-2</strain>
    </source>
</reference>
<keyword evidence="3" id="KW-0804">Transcription</keyword>
<organism evidence="6 7">
    <name type="scientific">Streptomyces spirodelae</name>
    <dbReference type="NCBI Taxonomy" id="2812904"/>
    <lineage>
        <taxon>Bacteria</taxon>
        <taxon>Bacillati</taxon>
        <taxon>Actinomycetota</taxon>
        <taxon>Actinomycetes</taxon>
        <taxon>Kitasatosporales</taxon>
        <taxon>Streptomycetaceae</taxon>
        <taxon>Streptomyces</taxon>
    </lineage>
</organism>
<dbReference type="EMBL" id="JAFFZN010000011">
    <property type="protein sequence ID" value="MBO8186636.1"/>
    <property type="molecule type" value="Genomic_DNA"/>
</dbReference>
<comment type="caution">
    <text evidence="6">The sequence shown here is derived from an EMBL/GenBank/DDBJ whole genome shotgun (WGS) entry which is preliminary data.</text>
</comment>
<dbReference type="PANTHER" id="PTHR39515">
    <property type="entry name" value="CONSERVED PROTEIN"/>
    <property type="match status" value="1"/>
</dbReference>
<proteinExistence type="predicted"/>
<feature type="domain" description="HTH marR-type" evidence="5">
    <location>
        <begin position="43"/>
        <end position="175"/>
    </location>
</feature>
<protein>
    <submittedName>
        <fullName evidence="6">MarR family transcriptional regulator</fullName>
    </submittedName>
</protein>
<feature type="compositionally biased region" description="Basic and acidic residues" evidence="4">
    <location>
        <begin position="27"/>
        <end position="45"/>
    </location>
</feature>
<evidence type="ECO:0000313" key="7">
    <source>
        <dbReference type="Proteomes" id="UP001518976"/>
    </source>
</evidence>
<dbReference type="Proteomes" id="UP001518976">
    <property type="component" value="Unassembled WGS sequence"/>
</dbReference>
<dbReference type="PANTHER" id="PTHR39515:SF2">
    <property type="entry name" value="HTH-TYPE TRANSCRIPTIONAL REGULATOR RV0880"/>
    <property type="match status" value="1"/>
</dbReference>
<dbReference type="InterPro" id="IPR052526">
    <property type="entry name" value="HTH-type_Bedaq_tolerance"/>
</dbReference>